<protein>
    <recommendedName>
        <fullName evidence="1">Anaphase-promoting complex subunit 2</fullName>
    </recommendedName>
</protein>
<dbReference type="Proteomes" id="UP001521785">
    <property type="component" value="Unassembled WGS sequence"/>
</dbReference>
<evidence type="ECO:0000256" key="2">
    <source>
        <dbReference type="ARBA" id="ARBA00022618"/>
    </source>
</evidence>
<dbReference type="SMART" id="SM01013">
    <property type="entry name" value="APC2"/>
    <property type="match status" value="1"/>
</dbReference>
<keyword evidence="10" id="KW-1185">Reference proteome</keyword>
<name>A0ABR3REH9_9PLEO</name>
<dbReference type="InterPro" id="IPR016158">
    <property type="entry name" value="Cullin_homology"/>
</dbReference>
<dbReference type="PANTHER" id="PTHR45957:SF1">
    <property type="entry name" value="ANAPHASE-PROMOTING COMPLEX SUBUNIT 2"/>
    <property type="match status" value="1"/>
</dbReference>
<sequence length="676" mass="76996">MQHVRHDGVAHDETEPIDTKEVRRRMTLLLIGLKRVGLGQDEAQRALAYAMNKLLDTYISSHYLKVDWYSKQSVTAHLRVWIESGFIPLAELVLECLNCEPASIPPLQRKQWQEMALARLGRARVEDLFDFVTNWDRSLGAILDLKVSKLAQQPYNIIHLPQDYLRLDGAKEHLKDSFSRQVSRRLLHPGATTTYILNVYIFIIRAFHRLEPKGVLLQSVARPIRKYLKEREDTARIIISSLLIDPNDGNNVKTASTGELSFEVASEMAKPFAHAEDADDEASWNDMSWQPPPYDASPEYKKSKGEDVIFFLLTLWDRDDFINELKNIFGDHLLKCQDPEFQKEIRLLELIKIRLGEDKLQACEVMLRDVLESRRINEIIRKSSDQTKGQPLQTPETLGPRTPRPRRAATSTPLVTPPPGPALNAQILSSFFWPILRDETFRVPAQIESLQHEYDSRFERIKGMRKLRWMNALGESRITLEFDDRTEHFEHLTPWQVSVIYAFQTQPGEDWAEKGKGKAKSEGITRSAEQLEGMLEMDESLVHQALAFWVGKSVLREMSSDTYTVIERLDSSTKDSDAAAAAQELAEVQAAQSTTVKSQADLLNERKDVYMSFIIGMLTNQGNLPVVRILIMMRMMVQGGFPFGGEELKALLAEMEATGKVVPLGGDVWGIRKSNT</sequence>
<dbReference type="InterPro" id="IPR059120">
    <property type="entry name" value="Cullin-like_AB"/>
</dbReference>
<reference evidence="9 10" key="1">
    <citation type="submission" date="2024-02" db="EMBL/GenBank/DDBJ databases">
        <title>De novo assembly and annotation of 12 fungi associated with fruit tree decline syndrome in Ontario, Canada.</title>
        <authorList>
            <person name="Sulman M."/>
            <person name="Ellouze W."/>
            <person name="Ilyukhin E."/>
        </authorList>
    </citation>
    <scope>NUCLEOTIDE SEQUENCE [LARGE SCALE GENOMIC DNA]</scope>
    <source>
        <strain evidence="9 10">M42-189</strain>
    </source>
</reference>
<dbReference type="SUPFAM" id="SSF46785">
    <property type="entry name" value="Winged helix' DNA-binding domain"/>
    <property type="match status" value="1"/>
</dbReference>
<keyword evidence="3" id="KW-0498">Mitosis</keyword>
<dbReference type="PROSITE" id="PS50069">
    <property type="entry name" value="CULLIN_2"/>
    <property type="match status" value="1"/>
</dbReference>
<evidence type="ECO:0000256" key="1">
    <source>
        <dbReference type="ARBA" id="ARBA00016068"/>
    </source>
</evidence>
<dbReference type="Gene3D" id="1.10.10.10">
    <property type="entry name" value="Winged helix-like DNA-binding domain superfamily/Winged helix DNA-binding domain"/>
    <property type="match status" value="1"/>
</dbReference>
<dbReference type="Pfam" id="PF08672">
    <property type="entry name" value="ANAPC2"/>
    <property type="match status" value="1"/>
</dbReference>
<comment type="caution">
    <text evidence="9">The sequence shown here is derived from an EMBL/GenBank/DDBJ whole genome shotgun (WGS) entry which is preliminary data.</text>
</comment>
<dbReference type="PANTHER" id="PTHR45957">
    <property type="entry name" value="ANAPHASE-PROMOTING COMPLEX SUBUNIT 2"/>
    <property type="match status" value="1"/>
</dbReference>
<dbReference type="Pfam" id="PF25773">
    <property type="entry name" value="TPR_ANAPC2"/>
    <property type="match status" value="1"/>
</dbReference>
<accession>A0ABR3REH9</accession>
<evidence type="ECO:0000313" key="10">
    <source>
        <dbReference type="Proteomes" id="UP001521785"/>
    </source>
</evidence>
<dbReference type="Pfam" id="PF26557">
    <property type="entry name" value="Cullin_AB"/>
    <property type="match status" value="1"/>
</dbReference>
<dbReference type="InterPro" id="IPR014786">
    <property type="entry name" value="ANAPC2_C"/>
</dbReference>
<evidence type="ECO:0000256" key="4">
    <source>
        <dbReference type="ARBA" id="ARBA00022786"/>
    </source>
</evidence>
<evidence type="ECO:0000313" key="9">
    <source>
        <dbReference type="EMBL" id="KAL1602846.1"/>
    </source>
</evidence>
<evidence type="ECO:0000256" key="3">
    <source>
        <dbReference type="ARBA" id="ARBA00022776"/>
    </source>
</evidence>
<evidence type="ECO:0000259" key="8">
    <source>
        <dbReference type="PROSITE" id="PS50069"/>
    </source>
</evidence>
<keyword evidence="2" id="KW-0132">Cell division</keyword>
<gene>
    <name evidence="9" type="ORF">SLS60_006267</name>
</gene>
<evidence type="ECO:0000256" key="6">
    <source>
        <dbReference type="PROSITE-ProRule" id="PRU00330"/>
    </source>
</evidence>
<dbReference type="Gene3D" id="3.30.230.130">
    <property type="entry name" value="Cullin, Chain C, Domain 2"/>
    <property type="match status" value="1"/>
</dbReference>
<proteinExistence type="inferred from homology"/>
<dbReference type="EMBL" id="JAKJXO020000007">
    <property type="protein sequence ID" value="KAL1602846.1"/>
    <property type="molecule type" value="Genomic_DNA"/>
</dbReference>
<evidence type="ECO:0000256" key="7">
    <source>
        <dbReference type="SAM" id="MobiDB-lite"/>
    </source>
</evidence>
<feature type="region of interest" description="Disordered" evidence="7">
    <location>
        <begin position="382"/>
        <end position="420"/>
    </location>
</feature>
<comment type="similarity">
    <text evidence="6">Belongs to the cullin family.</text>
</comment>
<dbReference type="InterPro" id="IPR036388">
    <property type="entry name" value="WH-like_DNA-bd_sf"/>
</dbReference>
<dbReference type="InterPro" id="IPR036390">
    <property type="entry name" value="WH_DNA-bd_sf"/>
</dbReference>
<keyword evidence="4" id="KW-0833">Ubl conjugation pathway</keyword>
<dbReference type="InterPro" id="IPR044554">
    <property type="entry name" value="ANAPC2"/>
</dbReference>
<organism evidence="9 10">
    <name type="scientific">Paraconiothyrium brasiliense</name>
    <dbReference type="NCBI Taxonomy" id="300254"/>
    <lineage>
        <taxon>Eukaryota</taxon>
        <taxon>Fungi</taxon>
        <taxon>Dikarya</taxon>
        <taxon>Ascomycota</taxon>
        <taxon>Pezizomycotina</taxon>
        <taxon>Dothideomycetes</taxon>
        <taxon>Pleosporomycetidae</taxon>
        <taxon>Pleosporales</taxon>
        <taxon>Massarineae</taxon>
        <taxon>Didymosphaeriaceae</taxon>
        <taxon>Paraconiothyrium</taxon>
    </lineage>
</organism>
<dbReference type="InterPro" id="IPR057975">
    <property type="entry name" value="TPR_ANAPC2"/>
</dbReference>
<evidence type="ECO:0000256" key="5">
    <source>
        <dbReference type="ARBA" id="ARBA00023306"/>
    </source>
</evidence>
<dbReference type="InterPro" id="IPR036317">
    <property type="entry name" value="Cullin_homology_sf"/>
</dbReference>
<feature type="domain" description="Cullin family profile" evidence="8">
    <location>
        <begin position="306"/>
        <end position="550"/>
    </location>
</feature>
<dbReference type="SUPFAM" id="SSF75632">
    <property type="entry name" value="Cullin homology domain"/>
    <property type="match status" value="1"/>
</dbReference>
<keyword evidence="5" id="KW-0131">Cell cycle</keyword>